<dbReference type="InterPro" id="IPR021109">
    <property type="entry name" value="Peptidase_aspartic_dom_sf"/>
</dbReference>
<evidence type="ECO:0000256" key="1">
    <source>
        <dbReference type="SAM" id="Phobius"/>
    </source>
</evidence>
<keyword evidence="4" id="KW-1185">Reference proteome</keyword>
<accession>A0ABT0C2J5</accession>
<evidence type="ECO:0000313" key="4">
    <source>
        <dbReference type="Proteomes" id="UP001165444"/>
    </source>
</evidence>
<dbReference type="Proteomes" id="UP001165444">
    <property type="component" value="Unassembled WGS sequence"/>
</dbReference>
<dbReference type="EMBL" id="JAKZMM010000029">
    <property type="protein sequence ID" value="MCJ2381232.1"/>
    <property type="molecule type" value="Genomic_DNA"/>
</dbReference>
<feature type="domain" description="PDZ" evidence="2">
    <location>
        <begin position="324"/>
        <end position="395"/>
    </location>
</feature>
<dbReference type="Gene3D" id="2.40.70.10">
    <property type="entry name" value="Acid Proteases"/>
    <property type="match status" value="1"/>
</dbReference>
<dbReference type="InterPro" id="IPR036034">
    <property type="entry name" value="PDZ_sf"/>
</dbReference>
<organism evidence="3 4">
    <name type="scientific">Parabacteroides faecalis</name>
    <dbReference type="NCBI Taxonomy" id="2924040"/>
    <lineage>
        <taxon>Bacteria</taxon>
        <taxon>Pseudomonadati</taxon>
        <taxon>Bacteroidota</taxon>
        <taxon>Bacteroidia</taxon>
        <taxon>Bacteroidales</taxon>
        <taxon>Tannerellaceae</taxon>
        <taxon>Parabacteroides</taxon>
    </lineage>
</organism>
<dbReference type="InterPro" id="IPR001478">
    <property type="entry name" value="PDZ"/>
</dbReference>
<reference evidence="3 4" key="1">
    <citation type="submission" date="2022-03" db="EMBL/GenBank/DDBJ databases">
        <title>Parabacteroides sp. nov. isolated from swine feces.</title>
        <authorList>
            <person name="Bak J.E."/>
        </authorList>
    </citation>
    <scope>NUCLEOTIDE SEQUENCE [LARGE SCALE GENOMIC DNA]</scope>
    <source>
        <strain evidence="3 4">AGMB00274</strain>
    </source>
</reference>
<feature type="transmembrane region" description="Helical" evidence="1">
    <location>
        <begin position="12"/>
        <end position="33"/>
    </location>
</feature>
<comment type="caution">
    <text evidence="3">The sequence shown here is derived from an EMBL/GenBank/DDBJ whole genome shotgun (WGS) entry which is preliminary data.</text>
</comment>
<name>A0ABT0C2J5_9BACT</name>
<keyword evidence="1" id="KW-1133">Transmembrane helix</keyword>
<keyword evidence="1" id="KW-0812">Transmembrane</keyword>
<proteinExistence type="predicted"/>
<dbReference type="Gene3D" id="2.30.42.10">
    <property type="match status" value="1"/>
</dbReference>
<sequence length="406" mass="46027">MKLKKIVCTLFKVLLALLVIAFAYFVYAVIWIYRFNADQKRAVENIDSDFYQTSQLIRDPNGYFGIVATINNLCADTLLIDTQASTSLAKQELLDKYEAEYWKRKPIPTFNFYKQAYFSKLYRVNEIGIGDCTLKDVVFTSVPKDNGMYNALYRTVLGRTIIENMGWKFDLDKNEMTLFSLENKNLLKREADGFTLVKNGINDLSLYGEQTDSLQLIFDLGSNYDMLIDQTVYEKLRKHQTPRRYAIFRREGLTDTVEEFHGITMYCNGIAIPDCTLDYIPSINKNVAGNIFAGKMNFILAGEDLYIKQRVDTIPTNQAKLSVLGLSFNLRGNAVCVTALEINGLAETVGLKLGDKVIAVDNGSISVDAMSVSSGKLERYIQQADSLTLEIERNGERKNYMIVHNG</sequence>
<protein>
    <recommendedName>
        <fullName evidence="2">PDZ domain-containing protein</fullName>
    </recommendedName>
</protein>
<keyword evidence="1" id="KW-0472">Membrane</keyword>
<dbReference type="SUPFAM" id="SSF50156">
    <property type="entry name" value="PDZ domain-like"/>
    <property type="match status" value="1"/>
</dbReference>
<dbReference type="RefSeq" id="WP_243325542.1">
    <property type="nucleotide sequence ID" value="NZ_JAKZMM010000029.1"/>
</dbReference>
<evidence type="ECO:0000313" key="3">
    <source>
        <dbReference type="EMBL" id="MCJ2381232.1"/>
    </source>
</evidence>
<dbReference type="SMART" id="SM00228">
    <property type="entry name" value="PDZ"/>
    <property type="match status" value="1"/>
</dbReference>
<gene>
    <name evidence="3" type="ORF">MUN53_11525</name>
</gene>
<evidence type="ECO:0000259" key="2">
    <source>
        <dbReference type="SMART" id="SM00228"/>
    </source>
</evidence>